<dbReference type="AlphaFoldDB" id="A0A240DZU5"/>
<evidence type="ECO:0008006" key="4">
    <source>
        <dbReference type="Google" id="ProtNLM"/>
    </source>
</evidence>
<accession>A0A240DZU5</accession>
<sequence length="125" mass="12913">MKICPLLPLLFSLLVLLGGCTNEKLLARLEADPQCSPIVNAKTGALMPCSVTSKEIYRAAGLMPAAIVAPLTSQKDGPSQNVISSNSASQANGSSAPISTVNTAPVECKPQMHQKTGVLMPCPAP</sequence>
<dbReference type="OrthoDB" id="9134240at2"/>
<dbReference type="EMBL" id="OANS01000002">
    <property type="protein sequence ID" value="SNX28709.1"/>
    <property type="molecule type" value="Genomic_DNA"/>
</dbReference>
<dbReference type="RefSeq" id="WP_096673005.1">
    <property type="nucleotide sequence ID" value="NZ_OANS01000002.1"/>
</dbReference>
<proteinExistence type="predicted"/>
<reference evidence="3" key="1">
    <citation type="submission" date="2017-08" db="EMBL/GenBank/DDBJ databases">
        <authorList>
            <person name="Varghese N."/>
            <person name="Submissions S."/>
        </authorList>
    </citation>
    <scope>NUCLEOTIDE SEQUENCE [LARGE SCALE GENOMIC DNA]</scope>
    <source>
        <strain evidence="3">AP-Melu-1000-B4</strain>
    </source>
</reference>
<dbReference type="Proteomes" id="UP000218069">
    <property type="component" value="Unassembled WGS sequence"/>
</dbReference>
<evidence type="ECO:0000313" key="2">
    <source>
        <dbReference type="EMBL" id="SNX28709.1"/>
    </source>
</evidence>
<feature type="compositionally biased region" description="Low complexity" evidence="1">
    <location>
        <begin position="84"/>
        <end position="96"/>
    </location>
</feature>
<dbReference type="PROSITE" id="PS51257">
    <property type="entry name" value="PROKAR_LIPOPROTEIN"/>
    <property type="match status" value="1"/>
</dbReference>
<feature type="region of interest" description="Disordered" evidence="1">
    <location>
        <begin position="73"/>
        <end position="107"/>
    </location>
</feature>
<gene>
    <name evidence="2" type="ORF">SAMN06295945_1054</name>
</gene>
<evidence type="ECO:0000256" key="1">
    <source>
        <dbReference type="SAM" id="MobiDB-lite"/>
    </source>
</evidence>
<evidence type="ECO:0000313" key="3">
    <source>
        <dbReference type="Proteomes" id="UP000218069"/>
    </source>
</evidence>
<protein>
    <recommendedName>
        <fullName evidence="4">Lipoprotein</fullName>
    </recommendedName>
</protein>
<feature type="compositionally biased region" description="Polar residues" evidence="1">
    <location>
        <begin position="73"/>
        <end position="83"/>
    </location>
</feature>
<keyword evidence="3" id="KW-1185">Reference proteome</keyword>
<organism evidence="2 3">
    <name type="scientific">Polynucleobacter meluiroseus</name>
    <dbReference type="NCBI Taxonomy" id="1938814"/>
    <lineage>
        <taxon>Bacteria</taxon>
        <taxon>Pseudomonadati</taxon>
        <taxon>Pseudomonadota</taxon>
        <taxon>Betaproteobacteria</taxon>
        <taxon>Burkholderiales</taxon>
        <taxon>Burkholderiaceae</taxon>
        <taxon>Polynucleobacter</taxon>
    </lineage>
</organism>
<name>A0A240DZU5_9BURK</name>